<evidence type="ECO:0000259" key="5">
    <source>
        <dbReference type="SMART" id="SM01158"/>
    </source>
</evidence>
<dbReference type="PANTHER" id="PTHR13608:SF3">
    <property type="entry name" value="ARMADILLO-LIKE HELICAL DOMAIN-CONTAINING PROTEIN 3"/>
    <property type="match status" value="1"/>
</dbReference>
<feature type="domain" description="Armadillo-like helical" evidence="5">
    <location>
        <begin position="400"/>
        <end position="636"/>
    </location>
</feature>
<dbReference type="AlphaFoldDB" id="A0A077X4X8"/>
<protein>
    <recommendedName>
        <fullName evidence="5">Armadillo-like helical domain-containing protein</fullName>
    </recommendedName>
</protein>
<evidence type="ECO:0000256" key="3">
    <source>
        <dbReference type="ARBA" id="ARBA00022989"/>
    </source>
</evidence>
<dbReference type="PANTHER" id="PTHR13608">
    <property type="entry name" value="ARMADILLO-LIKE HELICAL DOMAIN-CONTAINING PROTEIN 3"/>
    <property type="match status" value="1"/>
</dbReference>
<dbReference type="GO" id="GO:0016020">
    <property type="term" value="C:membrane"/>
    <property type="evidence" value="ECO:0007669"/>
    <property type="project" value="UniProtKB-SubCell"/>
</dbReference>
<dbReference type="InterPro" id="IPR016024">
    <property type="entry name" value="ARM-type_fold"/>
</dbReference>
<gene>
    <name evidence="6" type="ORF">LRAMOSA06337</name>
</gene>
<dbReference type="InterPro" id="IPR039868">
    <property type="entry name" value="ARMD3-like"/>
</dbReference>
<name>A0A077X4X8_9FUNG</name>
<dbReference type="GO" id="GO:0005829">
    <property type="term" value="C:cytosol"/>
    <property type="evidence" value="ECO:0007669"/>
    <property type="project" value="TreeGrafter"/>
</dbReference>
<dbReference type="SMART" id="SM01158">
    <property type="entry name" value="DUF1741"/>
    <property type="match status" value="1"/>
</dbReference>
<dbReference type="EMBL" id="LK023386">
    <property type="protein sequence ID" value="CDS14167.1"/>
    <property type="molecule type" value="Genomic_DNA"/>
</dbReference>
<reference evidence="6" key="1">
    <citation type="journal article" date="2014" name="Genome Announc.">
        <title>De novo whole-genome sequence and genome annotation of Lichtheimia ramosa.</title>
        <authorList>
            <person name="Linde J."/>
            <person name="Schwartze V."/>
            <person name="Binder U."/>
            <person name="Lass-Florl C."/>
            <person name="Voigt K."/>
            <person name="Horn F."/>
        </authorList>
    </citation>
    <scope>NUCLEOTIDE SEQUENCE</scope>
    <source>
        <strain evidence="6">JMRC FSU:6197</strain>
    </source>
</reference>
<keyword evidence="4" id="KW-0472">Membrane</keyword>
<dbReference type="SUPFAM" id="SSF48371">
    <property type="entry name" value="ARM repeat"/>
    <property type="match status" value="1"/>
</dbReference>
<proteinExistence type="predicted"/>
<dbReference type="OrthoDB" id="2012278at2759"/>
<dbReference type="Pfam" id="PF08427">
    <property type="entry name" value="ARMH3_C"/>
    <property type="match status" value="1"/>
</dbReference>
<keyword evidence="3" id="KW-1133">Transmembrane helix</keyword>
<evidence type="ECO:0000256" key="2">
    <source>
        <dbReference type="ARBA" id="ARBA00022692"/>
    </source>
</evidence>
<keyword evidence="2" id="KW-0812">Transmembrane</keyword>
<evidence type="ECO:0000256" key="4">
    <source>
        <dbReference type="ARBA" id="ARBA00023136"/>
    </source>
</evidence>
<evidence type="ECO:0000313" key="6">
    <source>
        <dbReference type="EMBL" id="CDS14167.1"/>
    </source>
</evidence>
<evidence type="ECO:0000256" key="1">
    <source>
        <dbReference type="ARBA" id="ARBA00004370"/>
    </source>
</evidence>
<organism evidence="6">
    <name type="scientific">Lichtheimia ramosa</name>
    <dbReference type="NCBI Taxonomy" id="688394"/>
    <lineage>
        <taxon>Eukaryota</taxon>
        <taxon>Fungi</taxon>
        <taxon>Fungi incertae sedis</taxon>
        <taxon>Mucoromycota</taxon>
        <taxon>Mucoromycotina</taxon>
        <taxon>Mucoromycetes</taxon>
        <taxon>Mucorales</taxon>
        <taxon>Lichtheimiaceae</taxon>
        <taxon>Lichtheimia</taxon>
    </lineage>
</organism>
<comment type="subcellular location">
    <subcellularLocation>
        <location evidence="1">Membrane</location>
    </subcellularLocation>
</comment>
<dbReference type="InterPro" id="IPR013636">
    <property type="entry name" value="ARMH3_C"/>
</dbReference>
<accession>A0A077X4X8</accession>
<sequence length="657" mass="75379">MLSSPQQKPPLKEKFVVLTEHLFQSNEPYDTNDQAAFWDEYLMLPVNTSALAELIQLKPEESLLAVSNNITRLFETCLARLVTQEPNDSSKSDQIRQQHAMQILTCLMRQLFLKKRLSHFNIIQLLAGLDRADTVFGELVKNIHDLLGNPSTRSNALLLAINFSAGNDNVNQNNLNTYFMQHDISDALIKIMEDDQSTMDQVNDTVMLWGMLANYNKREIKNPYLTRLTRCKNGRVLESFVFLFTNVLSRMTDRYILLKNDNETFTQSMVNYMASWFSGPAKSTTMDLDDIEAAADLPPYESSLFLVLYDLITANPHFVAIMLHQSAREDKTSPNFLASFMSYASYLFQHNRNPRAFLYTRLMLTIMLSIVENQSIMNYMAKEQNAEFVRICRQRPTPLPLIKKERSLFCSILDVMLIFLKYNIRKKLDIITYKLAFACMHRILVYLNNRNIQLQYHWIEVWPIITSTVHFIATHLQDLELRDGFDSLVTSIMDVINLCTAHGESFLSDTTNFDMLIYEIIRASNDFNTLASYVSQTTFHKAPGDRSSPLSQSDFANVKLICNHFKPVLDEWQETQKAHFLTPDKVLGIINEHYDTLELGPVGKADQFTPYHEIPAEMAFFRHVLRTATTDYIAHITQSAAPAPSNQAMSPSTITSP</sequence>